<dbReference type="AlphaFoldDB" id="A0A9D4FG16"/>
<evidence type="ECO:0000313" key="1">
    <source>
        <dbReference type="EMBL" id="KAH3798369.1"/>
    </source>
</evidence>
<protein>
    <submittedName>
        <fullName evidence="1">Uncharacterized protein</fullName>
    </submittedName>
</protein>
<dbReference type="EMBL" id="JAIWYP010000007">
    <property type="protein sequence ID" value="KAH3798369.1"/>
    <property type="molecule type" value="Genomic_DNA"/>
</dbReference>
<comment type="caution">
    <text evidence="1">The sequence shown here is derived from an EMBL/GenBank/DDBJ whole genome shotgun (WGS) entry which is preliminary data.</text>
</comment>
<keyword evidence="2" id="KW-1185">Reference proteome</keyword>
<dbReference type="Proteomes" id="UP000828390">
    <property type="component" value="Unassembled WGS sequence"/>
</dbReference>
<reference evidence="1" key="2">
    <citation type="submission" date="2020-11" db="EMBL/GenBank/DDBJ databases">
        <authorList>
            <person name="McCartney M.A."/>
            <person name="Auch B."/>
            <person name="Kono T."/>
            <person name="Mallez S."/>
            <person name="Becker A."/>
            <person name="Gohl D.M."/>
            <person name="Silverstein K.A.T."/>
            <person name="Koren S."/>
            <person name="Bechman K.B."/>
            <person name="Herman A."/>
            <person name="Abrahante J.E."/>
            <person name="Garbe J."/>
        </authorList>
    </citation>
    <scope>NUCLEOTIDE SEQUENCE</scope>
    <source>
        <strain evidence="1">Duluth1</strain>
        <tissue evidence="1">Whole animal</tissue>
    </source>
</reference>
<name>A0A9D4FG16_DREPO</name>
<sequence length="110" mass="12881">MNIIGISEYYSGIDVTFTPLFSSPEHNMVMNFEDLPGLVRLPVIRLDEGKREFDRRWGYEALESIKENTLQHFTMDRVNARERQKLADLCANWGKFERSSGCSSVCRRFR</sequence>
<accession>A0A9D4FG16</accession>
<reference evidence="1" key="1">
    <citation type="journal article" date="2019" name="bioRxiv">
        <title>The Genome of the Zebra Mussel, Dreissena polymorpha: A Resource for Invasive Species Research.</title>
        <authorList>
            <person name="McCartney M.A."/>
            <person name="Auch B."/>
            <person name="Kono T."/>
            <person name="Mallez S."/>
            <person name="Zhang Y."/>
            <person name="Obille A."/>
            <person name="Becker A."/>
            <person name="Abrahante J.E."/>
            <person name="Garbe J."/>
            <person name="Badalamenti J.P."/>
            <person name="Herman A."/>
            <person name="Mangelson H."/>
            <person name="Liachko I."/>
            <person name="Sullivan S."/>
            <person name="Sone E.D."/>
            <person name="Koren S."/>
            <person name="Silverstein K.A.T."/>
            <person name="Beckman K.B."/>
            <person name="Gohl D.M."/>
        </authorList>
    </citation>
    <scope>NUCLEOTIDE SEQUENCE</scope>
    <source>
        <strain evidence="1">Duluth1</strain>
        <tissue evidence="1">Whole animal</tissue>
    </source>
</reference>
<organism evidence="1 2">
    <name type="scientific">Dreissena polymorpha</name>
    <name type="common">Zebra mussel</name>
    <name type="synonym">Mytilus polymorpha</name>
    <dbReference type="NCBI Taxonomy" id="45954"/>
    <lineage>
        <taxon>Eukaryota</taxon>
        <taxon>Metazoa</taxon>
        <taxon>Spiralia</taxon>
        <taxon>Lophotrochozoa</taxon>
        <taxon>Mollusca</taxon>
        <taxon>Bivalvia</taxon>
        <taxon>Autobranchia</taxon>
        <taxon>Heteroconchia</taxon>
        <taxon>Euheterodonta</taxon>
        <taxon>Imparidentia</taxon>
        <taxon>Neoheterodontei</taxon>
        <taxon>Myida</taxon>
        <taxon>Dreissenoidea</taxon>
        <taxon>Dreissenidae</taxon>
        <taxon>Dreissena</taxon>
    </lineage>
</organism>
<evidence type="ECO:0000313" key="2">
    <source>
        <dbReference type="Proteomes" id="UP000828390"/>
    </source>
</evidence>
<gene>
    <name evidence="1" type="ORF">DPMN_151968</name>
</gene>
<proteinExistence type="predicted"/>